<accession>A0A0E0D2N1</accession>
<keyword evidence="2" id="KW-0547">Nucleotide-binding</keyword>
<evidence type="ECO:0000313" key="7">
    <source>
        <dbReference type="EnsemblPlants" id="OMERI03G20690.1"/>
    </source>
</evidence>
<dbReference type="Proteomes" id="UP000008021">
    <property type="component" value="Chromosome 3"/>
</dbReference>
<feature type="transmembrane region" description="Helical" evidence="5">
    <location>
        <begin position="14"/>
        <end position="36"/>
    </location>
</feature>
<evidence type="ECO:0000256" key="3">
    <source>
        <dbReference type="ARBA" id="ARBA00022840"/>
    </source>
</evidence>
<keyword evidence="1" id="KW-0436">Ligase</keyword>
<dbReference type="Pfam" id="PF00501">
    <property type="entry name" value="AMP-binding"/>
    <property type="match status" value="1"/>
</dbReference>
<feature type="compositionally biased region" description="Basic and acidic residues" evidence="4">
    <location>
        <begin position="169"/>
        <end position="193"/>
    </location>
</feature>
<dbReference type="Gene3D" id="3.40.50.980">
    <property type="match status" value="1"/>
</dbReference>
<dbReference type="EnsemblPlants" id="OMERI03G20690.1">
    <property type="protein sequence ID" value="OMERI03G20690.1"/>
    <property type="gene ID" value="OMERI03G20690"/>
</dbReference>
<dbReference type="GO" id="GO:0005524">
    <property type="term" value="F:ATP binding"/>
    <property type="evidence" value="ECO:0007669"/>
    <property type="project" value="UniProtKB-KW"/>
</dbReference>
<dbReference type="InterPro" id="IPR000873">
    <property type="entry name" value="AMP-dep_synth/lig_dom"/>
</dbReference>
<evidence type="ECO:0000256" key="1">
    <source>
        <dbReference type="ARBA" id="ARBA00022598"/>
    </source>
</evidence>
<evidence type="ECO:0000259" key="6">
    <source>
        <dbReference type="Pfam" id="PF00501"/>
    </source>
</evidence>
<evidence type="ECO:0000256" key="2">
    <source>
        <dbReference type="ARBA" id="ARBA00022741"/>
    </source>
</evidence>
<name>A0A0E0D2N1_9ORYZ</name>
<evidence type="ECO:0000313" key="8">
    <source>
        <dbReference type="Proteomes" id="UP000008021"/>
    </source>
</evidence>
<dbReference type="AlphaFoldDB" id="A0A0E0D2N1"/>
<evidence type="ECO:0000256" key="4">
    <source>
        <dbReference type="SAM" id="MobiDB-lite"/>
    </source>
</evidence>
<dbReference type="PANTHER" id="PTHR24096:SF425">
    <property type="entry name" value="4-COUMARATE--COA LIGASE-LIKE 7"/>
    <property type="match status" value="1"/>
</dbReference>
<dbReference type="SUPFAM" id="SSF56801">
    <property type="entry name" value="Acetyl-CoA synthetase-like"/>
    <property type="match status" value="1"/>
</dbReference>
<organism evidence="7">
    <name type="scientific">Oryza meridionalis</name>
    <dbReference type="NCBI Taxonomy" id="40149"/>
    <lineage>
        <taxon>Eukaryota</taxon>
        <taxon>Viridiplantae</taxon>
        <taxon>Streptophyta</taxon>
        <taxon>Embryophyta</taxon>
        <taxon>Tracheophyta</taxon>
        <taxon>Spermatophyta</taxon>
        <taxon>Magnoliopsida</taxon>
        <taxon>Liliopsida</taxon>
        <taxon>Poales</taxon>
        <taxon>Poaceae</taxon>
        <taxon>BOP clade</taxon>
        <taxon>Oryzoideae</taxon>
        <taxon>Oryzeae</taxon>
        <taxon>Oryzinae</taxon>
        <taxon>Oryza</taxon>
    </lineage>
</organism>
<sequence length="193" mass="21271">MVTSDQDERREGPNVFLCFLPMFHIFSLSVITYAQLQRGNAIISMSQFDINSLMEAVQRHRVTHLFCVPPVIIALTKHGKAGKYDLSSLKLIGSGAAPLGKDVRKFPDSEIVQLPLTRRENGTPVSRLARSSSATSRLSTIAHVPGAVFSGHRTLRRCRRSTRPLAPRQGDEPTHAGHSAEHPGDGRRRSDPS</sequence>
<keyword evidence="5" id="KW-0472">Membrane</keyword>
<keyword evidence="5" id="KW-1133">Transmembrane helix</keyword>
<dbReference type="Gramene" id="OMERI03G20690.1">
    <property type="protein sequence ID" value="OMERI03G20690.1"/>
    <property type="gene ID" value="OMERI03G20690"/>
</dbReference>
<keyword evidence="3" id="KW-0067">ATP-binding</keyword>
<reference evidence="7" key="2">
    <citation type="submission" date="2018-05" db="EMBL/GenBank/DDBJ databases">
        <title>OmerRS3 (Oryza meridionalis Reference Sequence Version 3).</title>
        <authorList>
            <person name="Zhang J."/>
            <person name="Kudrna D."/>
            <person name="Lee S."/>
            <person name="Talag J."/>
            <person name="Welchert J."/>
            <person name="Wing R.A."/>
        </authorList>
    </citation>
    <scope>NUCLEOTIDE SEQUENCE [LARGE SCALE GENOMIC DNA]</scope>
    <source>
        <strain evidence="7">cv. OR44</strain>
    </source>
</reference>
<keyword evidence="8" id="KW-1185">Reference proteome</keyword>
<dbReference type="STRING" id="40149.A0A0E0D2N1"/>
<dbReference type="PANTHER" id="PTHR24096">
    <property type="entry name" value="LONG-CHAIN-FATTY-ACID--COA LIGASE"/>
    <property type="match status" value="1"/>
</dbReference>
<dbReference type="HOGENOM" id="CLU_121655_0_0_1"/>
<dbReference type="GO" id="GO:0016405">
    <property type="term" value="F:CoA-ligase activity"/>
    <property type="evidence" value="ECO:0007669"/>
    <property type="project" value="TreeGrafter"/>
</dbReference>
<protein>
    <recommendedName>
        <fullName evidence="6">AMP-dependent synthetase/ligase domain-containing protein</fullName>
    </recommendedName>
</protein>
<feature type="region of interest" description="Disordered" evidence="4">
    <location>
        <begin position="154"/>
        <end position="193"/>
    </location>
</feature>
<dbReference type="GO" id="GO:0016878">
    <property type="term" value="F:acid-thiol ligase activity"/>
    <property type="evidence" value="ECO:0007669"/>
    <property type="project" value="UniProtKB-ARBA"/>
</dbReference>
<feature type="domain" description="AMP-dependent synthetase/ligase" evidence="6">
    <location>
        <begin position="13"/>
        <end position="106"/>
    </location>
</feature>
<proteinExistence type="predicted"/>
<reference evidence="7" key="1">
    <citation type="submission" date="2015-04" db="UniProtKB">
        <authorList>
            <consortium name="EnsemblPlants"/>
        </authorList>
    </citation>
    <scope>IDENTIFICATION</scope>
</reference>
<evidence type="ECO:0000256" key="5">
    <source>
        <dbReference type="SAM" id="Phobius"/>
    </source>
</evidence>
<keyword evidence="5" id="KW-0812">Transmembrane</keyword>